<dbReference type="RefSeq" id="WP_317996838.1">
    <property type="nucleotide sequence ID" value="NZ_AP025523.1"/>
</dbReference>
<accession>A0AAN2C9A5</accession>
<dbReference type="Proteomes" id="UP001317532">
    <property type="component" value="Chromosome"/>
</dbReference>
<gene>
    <name evidence="1" type="ORF">WPS_10920</name>
</gene>
<sequence length="68" mass="7264">MAIDEFLPRAAGHVRIRLSDGSVHTGEFRTDILGPTAISAFFRGDARDISLPIEMIDAIEPLGTASAP</sequence>
<evidence type="ECO:0000313" key="1">
    <source>
        <dbReference type="EMBL" id="BDE05816.1"/>
    </source>
</evidence>
<reference evidence="1 2" key="1">
    <citation type="journal article" date="2022" name="ISME Commun">
        <title>Vulcanimicrobium alpinus gen. nov. sp. nov., the first cultivated representative of the candidate phylum 'Eremiobacterota', is a metabolically versatile aerobic anoxygenic phototroph.</title>
        <authorList>
            <person name="Yabe S."/>
            <person name="Muto K."/>
            <person name="Abe K."/>
            <person name="Yokota A."/>
            <person name="Staudigel H."/>
            <person name="Tebo B.M."/>
        </authorList>
    </citation>
    <scope>NUCLEOTIDE SEQUENCE [LARGE SCALE GENOMIC DNA]</scope>
    <source>
        <strain evidence="1 2">WC8-2</strain>
    </source>
</reference>
<proteinExistence type="predicted"/>
<dbReference type="AlphaFoldDB" id="A0AAN2C9A5"/>
<dbReference type="EMBL" id="AP025523">
    <property type="protein sequence ID" value="BDE05816.1"/>
    <property type="molecule type" value="Genomic_DNA"/>
</dbReference>
<dbReference type="KEGG" id="vab:WPS_10920"/>
<keyword evidence="2" id="KW-1185">Reference proteome</keyword>
<organism evidence="1 2">
    <name type="scientific">Vulcanimicrobium alpinum</name>
    <dbReference type="NCBI Taxonomy" id="3016050"/>
    <lineage>
        <taxon>Bacteria</taxon>
        <taxon>Bacillati</taxon>
        <taxon>Vulcanimicrobiota</taxon>
        <taxon>Vulcanimicrobiia</taxon>
        <taxon>Vulcanimicrobiales</taxon>
        <taxon>Vulcanimicrobiaceae</taxon>
        <taxon>Vulcanimicrobium</taxon>
    </lineage>
</organism>
<evidence type="ECO:0000313" key="2">
    <source>
        <dbReference type="Proteomes" id="UP001317532"/>
    </source>
</evidence>
<name>A0AAN2C9A5_UNVUL</name>
<protein>
    <submittedName>
        <fullName evidence="1">Uncharacterized protein</fullName>
    </submittedName>
</protein>